<keyword evidence="3" id="KW-1185">Reference proteome</keyword>
<evidence type="ECO:0000313" key="3">
    <source>
        <dbReference type="Proteomes" id="UP000467700"/>
    </source>
</evidence>
<dbReference type="AlphaFoldDB" id="A0A8S0WFW9"/>
<gene>
    <name evidence="2" type="ORF">AAE3_LOCUS3300</name>
</gene>
<organism evidence="2 3">
    <name type="scientific">Cyclocybe aegerita</name>
    <name type="common">Black poplar mushroom</name>
    <name type="synonym">Agrocybe aegerita</name>
    <dbReference type="NCBI Taxonomy" id="1973307"/>
    <lineage>
        <taxon>Eukaryota</taxon>
        <taxon>Fungi</taxon>
        <taxon>Dikarya</taxon>
        <taxon>Basidiomycota</taxon>
        <taxon>Agaricomycotina</taxon>
        <taxon>Agaricomycetes</taxon>
        <taxon>Agaricomycetidae</taxon>
        <taxon>Agaricales</taxon>
        <taxon>Agaricineae</taxon>
        <taxon>Bolbitiaceae</taxon>
        <taxon>Cyclocybe</taxon>
    </lineage>
</organism>
<feature type="compositionally biased region" description="Basic and acidic residues" evidence="1">
    <location>
        <begin position="1"/>
        <end position="12"/>
    </location>
</feature>
<comment type="caution">
    <text evidence="2">The sequence shown here is derived from an EMBL/GenBank/DDBJ whole genome shotgun (WGS) entry which is preliminary data.</text>
</comment>
<sequence length="106" mass="12159">MPEGQKRVEDVATARQPRWGSLHEKRRAMTSHHTLPHSHWEGHGRWSTSSTFDSRLDDLEEHDLEDTQLDWVGWTLDNNMTTSVVVVAAHSYTNTDVALNDNRQPA</sequence>
<evidence type="ECO:0000256" key="1">
    <source>
        <dbReference type="SAM" id="MobiDB-lite"/>
    </source>
</evidence>
<proteinExistence type="predicted"/>
<feature type="compositionally biased region" description="Basic residues" evidence="1">
    <location>
        <begin position="24"/>
        <end position="36"/>
    </location>
</feature>
<reference evidence="2 3" key="1">
    <citation type="submission" date="2020-01" db="EMBL/GenBank/DDBJ databases">
        <authorList>
            <person name="Gupta K D."/>
        </authorList>
    </citation>
    <scope>NUCLEOTIDE SEQUENCE [LARGE SCALE GENOMIC DNA]</scope>
</reference>
<feature type="region of interest" description="Disordered" evidence="1">
    <location>
        <begin position="1"/>
        <end position="51"/>
    </location>
</feature>
<evidence type="ECO:0000313" key="2">
    <source>
        <dbReference type="EMBL" id="CAA7261023.1"/>
    </source>
</evidence>
<dbReference type="EMBL" id="CACVBS010000031">
    <property type="protein sequence ID" value="CAA7261023.1"/>
    <property type="molecule type" value="Genomic_DNA"/>
</dbReference>
<name>A0A8S0WFW9_CYCAE</name>
<dbReference type="Proteomes" id="UP000467700">
    <property type="component" value="Unassembled WGS sequence"/>
</dbReference>
<accession>A0A8S0WFW9</accession>
<protein>
    <submittedName>
        <fullName evidence="2">Uncharacterized protein</fullName>
    </submittedName>
</protein>